<feature type="non-terminal residue" evidence="4">
    <location>
        <position position="1"/>
    </location>
</feature>
<dbReference type="EMBL" id="PQAP01000002">
    <property type="protein sequence ID" value="PWB76334.1"/>
    <property type="molecule type" value="Genomic_DNA"/>
</dbReference>
<dbReference type="Gene3D" id="3.20.20.70">
    <property type="entry name" value="Aldolase class I"/>
    <property type="match status" value="1"/>
</dbReference>
<dbReference type="PANTHER" id="PTHR43656:SF2">
    <property type="entry name" value="BINDING OXIDOREDUCTASE, PUTATIVE (AFU_ORTHOLOGUE AFUA_2G08260)-RELATED"/>
    <property type="match status" value="1"/>
</dbReference>
<evidence type="ECO:0000256" key="1">
    <source>
        <dbReference type="ARBA" id="ARBA00022630"/>
    </source>
</evidence>
<gene>
    <name evidence="4" type="ORF">C3F09_00670</name>
</gene>
<protein>
    <recommendedName>
        <fullName evidence="3">NADH:flavin oxidoreductase/NADH oxidase N-terminal domain-containing protein</fullName>
    </recommendedName>
</protein>
<keyword evidence="2" id="KW-0560">Oxidoreductase</keyword>
<name>A0A855XC76_9BACT</name>
<dbReference type="Pfam" id="PF00724">
    <property type="entry name" value="Oxidored_FMN"/>
    <property type="match status" value="1"/>
</dbReference>
<evidence type="ECO:0000313" key="4">
    <source>
        <dbReference type="EMBL" id="PWB76334.1"/>
    </source>
</evidence>
<dbReference type="AlphaFoldDB" id="A0A855XC76"/>
<dbReference type="SUPFAM" id="SSF51395">
    <property type="entry name" value="FMN-linked oxidoreductases"/>
    <property type="match status" value="1"/>
</dbReference>
<dbReference type="PANTHER" id="PTHR43656">
    <property type="entry name" value="BINDING OXIDOREDUCTASE, PUTATIVE (AFU_ORTHOLOGUE AFUA_2G08260)-RELATED"/>
    <property type="match status" value="1"/>
</dbReference>
<dbReference type="InterPro" id="IPR051799">
    <property type="entry name" value="NADH_flavin_oxidoreductase"/>
</dbReference>
<dbReference type="Proteomes" id="UP000250918">
    <property type="component" value="Unassembled WGS sequence"/>
</dbReference>
<dbReference type="InterPro" id="IPR001155">
    <property type="entry name" value="OxRdtase_FMN_N"/>
</dbReference>
<evidence type="ECO:0000256" key="2">
    <source>
        <dbReference type="ARBA" id="ARBA00023002"/>
    </source>
</evidence>
<keyword evidence="1" id="KW-0285">Flavoprotein</keyword>
<evidence type="ECO:0000313" key="5">
    <source>
        <dbReference type="Proteomes" id="UP000250918"/>
    </source>
</evidence>
<organism evidence="4 5">
    <name type="scientific">candidate division GN15 bacterium</name>
    <dbReference type="NCBI Taxonomy" id="2072418"/>
    <lineage>
        <taxon>Bacteria</taxon>
        <taxon>candidate division GN15</taxon>
    </lineage>
</organism>
<dbReference type="GO" id="GO:0016491">
    <property type="term" value="F:oxidoreductase activity"/>
    <property type="evidence" value="ECO:0007669"/>
    <property type="project" value="UniProtKB-KW"/>
</dbReference>
<reference evidence="4 5" key="1">
    <citation type="journal article" date="2018" name="ISME J.">
        <title>A methanotrophic archaeon couples anaerobic oxidation of methane to Fe(III) reduction.</title>
        <authorList>
            <person name="Cai C."/>
            <person name="Leu A.O."/>
            <person name="Xie G.J."/>
            <person name="Guo J."/>
            <person name="Feng Y."/>
            <person name="Zhao J.X."/>
            <person name="Tyson G.W."/>
            <person name="Yuan Z."/>
            <person name="Hu S."/>
        </authorList>
    </citation>
    <scope>NUCLEOTIDE SEQUENCE [LARGE SCALE GENOMIC DNA]</scope>
    <source>
        <strain evidence="4">FeB_12</strain>
    </source>
</reference>
<accession>A0A855XC76</accession>
<comment type="caution">
    <text evidence="4">The sequence shown here is derived from an EMBL/GenBank/DDBJ whole genome shotgun (WGS) entry which is preliminary data.</text>
</comment>
<evidence type="ECO:0000259" key="3">
    <source>
        <dbReference type="Pfam" id="PF00724"/>
    </source>
</evidence>
<dbReference type="InterPro" id="IPR013785">
    <property type="entry name" value="Aldolase_TIM"/>
</dbReference>
<dbReference type="GO" id="GO:0010181">
    <property type="term" value="F:FMN binding"/>
    <property type="evidence" value="ECO:0007669"/>
    <property type="project" value="InterPro"/>
</dbReference>
<proteinExistence type="predicted"/>
<sequence length="203" mass="22856">QFFSPFTNKRTDQWGGDLRCDRCDRHELHDRMELCHRLENRARFAAGVITAVRSEVGPEYPISYRVSPEEPDPDGYSTHDIIQLLGLLIPHGIDLVHVSSLQYGVGLRNDHSPDTHPTKMIRDSISVPVIGVGSIRHPDQALRVLDDGVPLVAIGRGLLLDADWVTKVKSGRESEIRTKLNSDDDLQSLEIPSPMKEYVGRRF</sequence>
<feature type="domain" description="NADH:flavin oxidoreductase/NADH oxidase N-terminal" evidence="3">
    <location>
        <begin position="38"/>
        <end position="174"/>
    </location>
</feature>